<dbReference type="EMBL" id="WHSB02000014">
    <property type="protein sequence ID" value="MCQ4633651.1"/>
    <property type="molecule type" value="Genomic_DNA"/>
</dbReference>
<dbReference type="SUPFAM" id="SSF51430">
    <property type="entry name" value="NAD(P)-linked oxidoreductase"/>
    <property type="match status" value="1"/>
</dbReference>
<feature type="compositionally biased region" description="Basic and acidic residues" evidence="1">
    <location>
        <begin position="64"/>
        <end position="77"/>
    </location>
</feature>
<protein>
    <submittedName>
        <fullName evidence="2">Uncharacterized protein</fullName>
    </submittedName>
</protein>
<evidence type="ECO:0000313" key="3">
    <source>
        <dbReference type="Proteomes" id="UP000996601"/>
    </source>
</evidence>
<organism evidence="2 3">
    <name type="scientific">Shinella lacus</name>
    <dbReference type="NCBI Taxonomy" id="2654216"/>
    <lineage>
        <taxon>Bacteria</taxon>
        <taxon>Pseudomonadati</taxon>
        <taxon>Pseudomonadota</taxon>
        <taxon>Alphaproteobacteria</taxon>
        <taxon>Hyphomicrobiales</taxon>
        <taxon>Rhizobiaceae</taxon>
        <taxon>Shinella</taxon>
    </lineage>
</organism>
<feature type="region of interest" description="Disordered" evidence="1">
    <location>
        <begin position="56"/>
        <end position="86"/>
    </location>
</feature>
<keyword evidence="3" id="KW-1185">Reference proteome</keyword>
<sequence>MLEQDVAQPAAGKDFNTRDFAAGLEIVMEYTRLGNTGLEVSRLCLGCMTYGEPDRGSHTIAVRPDQDTSHPAEEHRASNRRGTGLAQGIPDAGESILIGFVDRDQIIALVEIDVIDLATRNIGFSSDTAPSVTGSKLRINRLRS</sequence>
<evidence type="ECO:0000256" key="1">
    <source>
        <dbReference type="SAM" id="MobiDB-lite"/>
    </source>
</evidence>
<accession>A0ABT1REN7</accession>
<evidence type="ECO:0000313" key="2">
    <source>
        <dbReference type="EMBL" id="MCQ4633651.1"/>
    </source>
</evidence>
<reference evidence="2" key="1">
    <citation type="submission" date="2021-07" db="EMBL/GenBank/DDBJ databases">
        <title>Shinella sp. nov., a novel member of the genus Shinella from water.</title>
        <authorList>
            <person name="Deng Y."/>
        </authorList>
    </citation>
    <scope>NUCLEOTIDE SEQUENCE</scope>
    <source>
        <strain evidence="2">CPCC 100929</strain>
    </source>
</reference>
<gene>
    <name evidence="2" type="ORF">GB927_026680</name>
</gene>
<proteinExistence type="predicted"/>
<comment type="caution">
    <text evidence="2">The sequence shown here is derived from an EMBL/GenBank/DDBJ whole genome shotgun (WGS) entry which is preliminary data.</text>
</comment>
<dbReference type="Proteomes" id="UP000996601">
    <property type="component" value="Unassembled WGS sequence"/>
</dbReference>
<dbReference type="Gene3D" id="3.20.20.100">
    <property type="entry name" value="NADP-dependent oxidoreductase domain"/>
    <property type="match status" value="1"/>
</dbReference>
<name>A0ABT1REN7_9HYPH</name>
<dbReference type="InterPro" id="IPR036812">
    <property type="entry name" value="NAD(P)_OxRdtase_dom_sf"/>
</dbReference>